<proteinExistence type="predicted"/>
<dbReference type="SUPFAM" id="SSF48452">
    <property type="entry name" value="TPR-like"/>
    <property type="match status" value="1"/>
</dbReference>
<keyword evidence="5" id="KW-0812">Transmembrane</keyword>
<dbReference type="GeneID" id="17090335"/>
<dbReference type="InterPro" id="IPR001623">
    <property type="entry name" value="DnaJ_domain"/>
</dbReference>
<reference evidence="8" key="1">
    <citation type="journal article" date="2013" name="Science">
        <title>Gene transfer from bacteria and archaea facilitated evolution of an extremophilic eukaryote.</title>
        <authorList>
            <person name="Schonknecht G."/>
            <person name="Chen W.H."/>
            <person name="Ternes C.M."/>
            <person name="Barbier G.G."/>
            <person name="Shrestha R.P."/>
            <person name="Stanke M."/>
            <person name="Brautigam A."/>
            <person name="Baker B.J."/>
            <person name="Banfield J.F."/>
            <person name="Garavito R.M."/>
            <person name="Carr K."/>
            <person name="Wilkerson C."/>
            <person name="Rensing S.A."/>
            <person name="Gagneul D."/>
            <person name="Dickenson N.E."/>
            <person name="Oesterhelt C."/>
            <person name="Lercher M.J."/>
            <person name="Weber A.P."/>
        </authorList>
    </citation>
    <scope>NUCLEOTIDE SEQUENCE [LARGE SCALE GENOMIC DNA]</scope>
    <source>
        <strain evidence="8">074W</strain>
    </source>
</reference>
<name>M2Y6P2_GALSU</name>
<dbReference type="SMART" id="SM00028">
    <property type="entry name" value="TPR"/>
    <property type="match status" value="3"/>
</dbReference>
<feature type="region of interest" description="Disordered" evidence="4">
    <location>
        <begin position="224"/>
        <end position="261"/>
    </location>
</feature>
<feature type="compositionally biased region" description="Polar residues" evidence="4">
    <location>
        <begin position="251"/>
        <end position="261"/>
    </location>
</feature>
<feature type="repeat" description="TPR" evidence="3">
    <location>
        <begin position="115"/>
        <end position="148"/>
    </location>
</feature>
<dbReference type="PANTHER" id="PTHR22904:SF523">
    <property type="entry name" value="STRESS-INDUCED-PHOSPHOPROTEIN 1"/>
    <property type="match status" value="1"/>
</dbReference>
<dbReference type="Gene3D" id="1.25.40.10">
    <property type="entry name" value="Tetratricopeptide repeat domain"/>
    <property type="match status" value="1"/>
</dbReference>
<dbReference type="PROSITE" id="PS50005">
    <property type="entry name" value="TPR"/>
    <property type="match status" value="1"/>
</dbReference>
<feature type="transmembrane region" description="Helical" evidence="5">
    <location>
        <begin position="454"/>
        <end position="484"/>
    </location>
</feature>
<evidence type="ECO:0000256" key="3">
    <source>
        <dbReference type="PROSITE-ProRule" id="PRU00339"/>
    </source>
</evidence>
<dbReference type="EMBL" id="KB454490">
    <property type="protein sequence ID" value="EME31708.1"/>
    <property type="molecule type" value="Genomic_DNA"/>
</dbReference>
<dbReference type="eggNOG" id="KOG0548">
    <property type="taxonomic scope" value="Eukaryota"/>
</dbReference>
<evidence type="ECO:0000256" key="2">
    <source>
        <dbReference type="ARBA" id="ARBA00022803"/>
    </source>
</evidence>
<dbReference type="SUPFAM" id="SSF46565">
    <property type="entry name" value="Chaperone J-domain"/>
    <property type="match status" value="1"/>
</dbReference>
<evidence type="ECO:0000256" key="1">
    <source>
        <dbReference type="ARBA" id="ARBA00022737"/>
    </source>
</evidence>
<feature type="compositionally biased region" description="Basic and acidic residues" evidence="4">
    <location>
        <begin position="291"/>
        <end position="310"/>
    </location>
</feature>
<keyword evidence="1" id="KW-0677">Repeat</keyword>
<dbReference type="KEGG" id="gsl:Gasu_10870"/>
<evidence type="ECO:0000313" key="7">
    <source>
        <dbReference type="EMBL" id="EME31708.1"/>
    </source>
</evidence>
<dbReference type="Gene3D" id="1.10.287.110">
    <property type="entry name" value="DnaJ domain"/>
    <property type="match status" value="1"/>
</dbReference>
<dbReference type="OrthoDB" id="2423701at2759"/>
<dbReference type="GO" id="GO:0051879">
    <property type="term" value="F:Hsp90 protein binding"/>
    <property type="evidence" value="ECO:0007669"/>
    <property type="project" value="TreeGrafter"/>
</dbReference>
<keyword evidence="8" id="KW-1185">Reference proteome</keyword>
<gene>
    <name evidence="7" type="ORF">Gasu_10870</name>
</gene>
<protein>
    <recommendedName>
        <fullName evidence="6">J domain-containing protein</fullName>
    </recommendedName>
</protein>
<feature type="region of interest" description="Disordered" evidence="4">
    <location>
        <begin position="1"/>
        <end position="63"/>
    </location>
</feature>
<dbReference type="Gramene" id="EME31708">
    <property type="protein sequence ID" value="EME31708"/>
    <property type="gene ID" value="Gasu_10870"/>
</dbReference>
<keyword evidence="5" id="KW-0472">Membrane</keyword>
<dbReference type="OMA" id="CNQESHA"/>
<dbReference type="InterPro" id="IPR036869">
    <property type="entry name" value="J_dom_sf"/>
</dbReference>
<feature type="region of interest" description="Disordered" evidence="4">
    <location>
        <begin position="284"/>
        <end position="313"/>
    </location>
</feature>
<dbReference type="RefSeq" id="XP_005708228.1">
    <property type="nucleotide sequence ID" value="XM_005708171.1"/>
</dbReference>
<feature type="compositionally biased region" description="Polar residues" evidence="4">
    <location>
        <begin position="231"/>
        <end position="244"/>
    </location>
</feature>
<evidence type="ECO:0000256" key="5">
    <source>
        <dbReference type="SAM" id="Phobius"/>
    </source>
</evidence>
<feature type="domain" description="J" evidence="6">
    <location>
        <begin position="337"/>
        <end position="401"/>
    </location>
</feature>
<dbReference type="Proteomes" id="UP000030680">
    <property type="component" value="Unassembled WGS sequence"/>
</dbReference>
<dbReference type="Pfam" id="PF13181">
    <property type="entry name" value="TPR_8"/>
    <property type="match status" value="2"/>
</dbReference>
<evidence type="ECO:0000256" key="4">
    <source>
        <dbReference type="SAM" id="MobiDB-lite"/>
    </source>
</evidence>
<sequence>MFARKESWWSLNGKDYKIDSSNDLELGQGDSEASSRTEGYYTPPEDEPKIAYLGNNEHSDEPTQGQLFQLSNVSLSQEKNVFSSESLYSNLDDMKNSSTSEVTCYLENSDAETNLEQLKQLGNYFFTQGDYAAAINCYDTILESTPKKLSVLANRAMCYLKLENFDKAIQDSESCIETNPIWPKGYYIKGIALLHKGDAEMAASCFGHGLEFCPSDRKLIEGKRKAMHSQIGGNSSEPLESTKGSAFPLSKSVTSNNEESQNFNFTGSVEWKDTGQQNVNATEFEASQLDRISDRMEHEEAQRRNPDDRLTQNNNIGKVESLLSVQTEASRILHAPNFYSVLRVPISCTREEVEQNYKMLSHILSSFEPKGENVEAANQVLETAHDVLSSTIKRRLYQRFLMDKKKKKKRNADPSSIQNHLEMTESGQNFRWQIDETEVPLPKFLDYILRIRNIGWFLLLLLFLLFLPLIIVLVLVGMILWFLLSPIVTVIRTWYPSPQERCNQESHAAHEVHSSRFSFLRHRRMRSGNFLCLPIGS</sequence>
<organism evidence="7 8">
    <name type="scientific">Galdieria sulphuraria</name>
    <name type="common">Red alga</name>
    <dbReference type="NCBI Taxonomy" id="130081"/>
    <lineage>
        <taxon>Eukaryota</taxon>
        <taxon>Rhodophyta</taxon>
        <taxon>Bangiophyceae</taxon>
        <taxon>Galdieriales</taxon>
        <taxon>Galdieriaceae</taxon>
        <taxon>Galdieria</taxon>
    </lineage>
</organism>
<keyword evidence="2 3" id="KW-0802">TPR repeat</keyword>
<dbReference type="PROSITE" id="PS50076">
    <property type="entry name" value="DNAJ_2"/>
    <property type="match status" value="1"/>
</dbReference>
<dbReference type="AlphaFoldDB" id="M2Y6P2"/>
<keyword evidence="5" id="KW-1133">Transmembrane helix</keyword>
<evidence type="ECO:0000313" key="8">
    <source>
        <dbReference type="Proteomes" id="UP000030680"/>
    </source>
</evidence>
<evidence type="ECO:0000259" key="6">
    <source>
        <dbReference type="PROSITE" id="PS50076"/>
    </source>
</evidence>
<dbReference type="STRING" id="130081.M2Y6P2"/>
<accession>M2Y6P2</accession>
<dbReference type="InterPro" id="IPR011990">
    <property type="entry name" value="TPR-like_helical_dom_sf"/>
</dbReference>
<dbReference type="InterPro" id="IPR019734">
    <property type="entry name" value="TPR_rpt"/>
</dbReference>
<dbReference type="PANTHER" id="PTHR22904">
    <property type="entry name" value="TPR REPEAT CONTAINING PROTEIN"/>
    <property type="match status" value="1"/>
</dbReference>